<dbReference type="EMBL" id="CP008947">
    <property type="protein sequence ID" value="AII07287.1"/>
    <property type="molecule type" value="Genomic_DNA"/>
</dbReference>
<name>A0A076EQ29_RHOOP</name>
<accession>A0A076EQ29</accession>
<evidence type="ECO:0000313" key="2">
    <source>
        <dbReference type="Proteomes" id="UP000028488"/>
    </source>
</evidence>
<dbReference type="eggNOG" id="COG3427">
    <property type="taxonomic scope" value="Bacteria"/>
</dbReference>
<dbReference type="InterPro" id="IPR023393">
    <property type="entry name" value="START-like_dom_sf"/>
</dbReference>
<organism evidence="1 2">
    <name type="scientific">Rhodococcus opacus</name>
    <name type="common">Nocardia opaca</name>
    <dbReference type="NCBI Taxonomy" id="37919"/>
    <lineage>
        <taxon>Bacteria</taxon>
        <taxon>Bacillati</taxon>
        <taxon>Actinomycetota</taxon>
        <taxon>Actinomycetes</taxon>
        <taxon>Mycobacteriales</taxon>
        <taxon>Nocardiaceae</taxon>
        <taxon>Rhodococcus</taxon>
    </lineage>
</organism>
<evidence type="ECO:0000313" key="1">
    <source>
        <dbReference type="EMBL" id="AII07287.1"/>
    </source>
</evidence>
<dbReference type="AlphaFoldDB" id="A0A076EQ29"/>
<dbReference type="CDD" id="cd07812">
    <property type="entry name" value="SRPBCC"/>
    <property type="match status" value="1"/>
</dbReference>
<reference evidence="1 2" key="1">
    <citation type="submission" date="2014-07" db="EMBL/GenBank/DDBJ databases">
        <title>Genome Sequence of Rhodococcus opacus Strain R7, a Biodegrader of Mono- and Polycyclic Aromatic Hydrocarbons.</title>
        <authorList>
            <person name="Di Gennaro P."/>
            <person name="Zampolli J."/>
            <person name="Presti I."/>
            <person name="Cappelletti M."/>
            <person name="D'Ursi P."/>
            <person name="Orro A."/>
            <person name="Mezzelani A."/>
            <person name="Milanesi L."/>
        </authorList>
    </citation>
    <scope>NUCLEOTIDE SEQUENCE [LARGE SCALE GENOMIC DNA]</scope>
    <source>
        <strain evidence="1 2">R7</strain>
    </source>
</reference>
<dbReference type="InterPro" id="IPR019587">
    <property type="entry name" value="Polyketide_cyclase/dehydratase"/>
</dbReference>
<proteinExistence type="predicted"/>
<dbReference type="Gene3D" id="3.30.530.20">
    <property type="match status" value="1"/>
</dbReference>
<gene>
    <name evidence="1" type="ORF">EP51_22580</name>
</gene>
<evidence type="ECO:0008006" key="3">
    <source>
        <dbReference type="Google" id="ProtNLM"/>
    </source>
</evidence>
<protein>
    <recommendedName>
        <fullName evidence="3">SRPBCC family protein</fullName>
    </recommendedName>
</protein>
<dbReference type="Proteomes" id="UP000028488">
    <property type="component" value="Chromosome"/>
</dbReference>
<dbReference type="SUPFAM" id="SSF55961">
    <property type="entry name" value="Bet v1-like"/>
    <property type="match status" value="1"/>
</dbReference>
<dbReference type="RefSeq" id="WP_128640437.1">
    <property type="nucleotide sequence ID" value="NZ_CP008947.1"/>
</dbReference>
<dbReference type="Pfam" id="PF10604">
    <property type="entry name" value="Polyketide_cyc2"/>
    <property type="match status" value="1"/>
</dbReference>
<sequence>MKYTVSTEIALPRETVVQLLADSAHLPKWLRGLVVHEPLSGVHGQVGTTSRVVMQMGKQKFECTETITRREPADLRGIPKGSVVHFDREIVGEGMWSAVRERLTEAGPEMTLWVSESEYRFSGFLMRLVGLLMPGAFRKQSQQHMQDFKAFAEQGKDVREAKD</sequence>